<accession>A0A834NL51</accession>
<evidence type="ECO:0000313" key="2">
    <source>
        <dbReference type="EMBL" id="KAF7413522.1"/>
    </source>
</evidence>
<feature type="region of interest" description="Disordered" evidence="1">
    <location>
        <begin position="71"/>
        <end position="94"/>
    </location>
</feature>
<sequence length="94" mass="10488">MEWESEGLFQDNFPNTILATQHTFKPIGSDRIGSDGTIKILKNLTYSSSFQKKLLHNRLLQGMLGRIIVNGRDGEDPNVDQATPWGRSRGLGDS</sequence>
<gene>
    <name evidence="2" type="ORF">HZH68_002011</name>
</gene>
<dbReference type="EMBL" id="JACSDZ010000002">
    <property type="protein sequence ID" value="KAF7413522.1"/>
    <property type="molecule type" value="Genomic_DNA"/>
</dbReference>
<name>A0A834NL51_VESGE</name>
<evidence type="ECO:0000256" key="1">
    <source>
        <dbReference type="SAM" id="MobiDB-lite"/>
    </source>
</evidence>
<keyword evidence="3" id="KW-1185">Reference proteome</keyword>
<dbReference type="AlphaFoldDB" id="A0A834NL51"/>
<dbReference type="Proteomes" id="UP000617340">
    <property type="component" value="Unassembled WGS sequence"/>
</dbReference>
<evidence type="ECO:0000313" key="3">
    <source>
        <dbReference type="Proteomes" id="UP000617340"/>
    </source>
</evidence>
<organism evidence="2 3">
    <name type="scientific">Vespula germanica</name>
    <name type="common">German yellow jacket</name>
    <name type="synonym">Paravespula germanica</name>
    <dbReference type="NCBI Taxonomy" id="30212"/>
    <lineage>
        <taxon>Eukaryota</taxon>
        <taxon>Metazoa</taxon>
        <taxon>Ecdysozoa</taxon>
        <taxon>Arthropoda</taxon>
        <taxon>Hexapoda</taxon>
        <taxon>Insecta</taxon>
        <taxon>Pterygota</taxon>
        <taxon>Neoptera</taxon>
        <taxon>Endopterygota</taxon>
        <taxon>Hymenoptera</taxon>
        <taxon>Apocrita</taxon>
        <taxon>Aculeata</taxon>
        <taxon>Vespoidea</taxon>
        <taxon>Vespidae</taxon>
        <taxon>Vespinae</taxon>
        <taxon>Vespula</taxon>
    </lineage>
</organism>
<comment type="caution">
    <text evidence="2">The sequence shown here is derived from an EMBL/GenBank/DDBJ whole genome shotgun (WGS) entry which is preliminary data.</text>
</comment>
<reference evidence="2" key="1">
    <citation type="journal article" date="2020" name="G3 (Bethesda)">
        <title>High-Quality Assemblies for Three Invasive Social Wasps from the &lt;i&gt;Vespula&lt;/i&gt; Genus.</title>
        <authorList>
            <person name="Harrop T.W.R."/>
            <person name="Guhlin J."/>
            <person name="McLaughlin G.M."/>
            <person name="Permina E."/>
            <person name="Stockwell P."/>
            <person name="Gilligan J."/>
            <person name="Le Lec M.F."/>
            <person name="Gruber M.A.M."/>
            <person name="Quinn O."/>
            <person name="Lovegrove M."/>
            <person name="Duncan E.J."/>
            <person name="Remnant E.J."/>
            <person name="Van Eeckhoven J."/>
            <person name="Graham B."/>
            <person name="Knapp R.A."/>
            <person name="Langford K.W."/>
            <person name="Kronenberg Z."/>
            <person name="Press M.O."/>
            <person name="Eacker S.M."/>
            <person name="Wilson-Rankin E.E."/>
            <person name="Purcell J."/>
            <person name="Lester P.J."/>
            <person name="Dearden P.K."/>
        </authorList>
    </citation>
    <scope>NUCLEOTIDE SEQUENCE</scope>
    <source>
        <strain evidence="2">Linc-1</strain>
    </source>
</reference>
<proteinExistence type="predicted"/>
<protein>
    <submittedName>
        <fullName evidence="2">Uncharacterized protein</fullName>
    </submittedName>
</protein>